<evidence type="ECO:0000313" key="8">
    <source>
        <dbReference type="Proteomes" id="UP000680279"/>
    </source>
</evidence>
<evidence type="ECO:0000256" key="2">
    <source>
        <dbReference type="ARBA" id="ARBA00023002"/>
    </source>
</evidence>
<dbReference type="SUPFAM" id="SSF52283">
    <property type="entry name" value="Formate/glycerate dehydrogenase catalytic domain-like"/>
    <property type="match status" value="1"/>
</dbReference>
<dbReference type="InterPro" id="IPR036291">
    <property type="entry name" value="NAD(P)-bd_dom_sf"/>
</dbReference>
<comment type="similarity">
    <text evidence="1 4">Belongs to the D-isomer specific 2-hydroxyacid dehydrogenase family.</text>
</comment>
<accession>A0ABQ4K1Z0</accession>
<evidence type="ECO:0000259" key="5">
    <source>
        <dbReference type="Pfam" id="PF00389"/>
    </source>
</evidence>
<dbReference type="PANTHER" id="PTHR43333">
    <property type="entry name" value="2-HACID_DH_C DOMAIN-CONTAINING PROTEIN"/>
    <property type="match status" value="1"/>
</dbReference>
<dbReference type="CDD" id="cd05300">
    <property type="entry name" value="2-Hacid_dh_1"/>
    <property type="match status" value="1"/>
</dbReference>
<sequence>MKLAMLSIGFVDFTTPISHATFKIRGDTVIVFTTSDISCELQRAIANQTKSEVVQNKISKLNQKDKSKAEILITYGNFDDAITAEDISQLIHLKWIHVLSSGTEQLPQEAIRSRKIHVTSSKGIHAIPISEYVVCSILYFAKKIEEFRKLQKQRAWSYSMGMSEIYGKTLGILGTGYIGREIAKKAKALGMSVIGVNRSGNHSDEFDQIYKVHKLKEILPAFDYICSVLPSTDETKHLIDRGTISHMKDGVIFINAGRGDVAVEKDLLESLRTGKISGAALDVFEEEPLESCHPFWAMENVLVTPHASARTEMYMERALNIFLDNFKYYQDNDLKNMVNKVNFQV</sequence>
<keyword evidence="2 4" id="KW-0560">Oxidoreductase</keyword>
<protein>
    <submittedName>
        <fullName evidence="7">Dihydrofolate reductase</fullName>
    </submittedName>
</protein>
<keyword evidence="8" id="KW-1185">Reference proteome</keyword>
<evidence type="ECO:0000256" key="3">
    <source>
        <dbReference type="ARBA" id="ARBA00023027"/>
    </source>
</evidence>
<organism evidence="7 8">
    <name type="scientific">Siminovitchia fordii</name>
    <dbReference type="NCBI Taxonomy" id="254759"/>
    <lineage>
        <taxon>Bacteria</taxon>
        <taxon>Bacillati</taxon>
        <taxon>Bacillota</taxon>
        <taxon>Bacilli</taxon>
        <taxon>Bacillales</taxon>
        <taxon>Bacillaceae</taxon>
        <taxon>Siminovitchia</taxon>
    </lineage>
</organism>
<name>A0ABQ4K1Z0_9BACI</name>
<dbReference type="Pfam" id="PF00389">
    <property type="entry name" value="2-Hacid_dh"/>
    <property type="match status" value="1"/>
</dbReference>
<dbReference type="Pfam" id="PF02826">
    <property type="entry name" value="2-Hacid_dh_C"/>
    <property type="match status" value="1"/>
</dbReference>
<gene>
    <name evidence="7" type="ORF">J1TS3_09110</name>
</gene>
<evidence type="ECO:0000313" key="7">
    <source>
        <dbReference type="EMBL" id="GIN19777.1"/>
    </source>
</evidence>
<feature type="domain" description="D-isomer specific 2-hydroxyacid dehydrogenase catalytic" evidence="5">
    <location>
        <begin position="49"/>
        <end position="339"/>
    </location>
</feature>
<evidence type="ECO:0000259" key="6">
    <source>
        <dbReference type="Pfam" id="PF02826"/>
    </source>
</evidence>
<dbReference type="RefSeq" id="WP_018707718.1">
    <property type="nucleotide sequence ID" value="NZ_BOQT01000002.1"/>
</dbReference>
<dbReference type="PANTHER" id="PTHR43333:SF1">
    <property type="entry name" value="D-ISOMER SPECIFIC 2-HYDROXYACID DEHYDROGENASE NAD-BINDING DOMAIN-CONTAINING PROTEIN"/>
    <property type="match status" value="1"/>
</dbReference>
<evidence type="ECO:0000256" key="1">
    <source>
        <dbReference type="ARBA" id="ARBA00005854"/>
    </source>
</evidence>
<dbReference type="Gene3D" id="3.40.50.720">
    <property type="entry name" value="NAD(P)-binding Rossmann-like Domain"/>
    <property type="match status" value="2"/>
</dbReference>
<dbReference type="InterPro" id="IPR006139">
    <property type="entry name" value="D-isomer_2_OHA_DH_cat_dom"/>
</dbReference>
<comment type="caution">
    <text evidence="7">The sequence shown here is derived from an EMBL/GenBank/DDBJ whole genome shotgun (WGS) entry which is preliminary data.</text>
</comment>
<keyword evidence="3" id="KW-0520">NAD</keyword>
<dbReference type="EMBL" id="BOQT01000002">
    <property type="protein sequence ID" value="GIN19777.1"/>
    <property type="molecule type" value="Genomic_DNA"/>
</dbReference>
<dbReference type="Proteomes" id="UP000680279">
    <property type="component" value="Unassembled WGS sequence"/>
</dbReference>
<feature type="domain" description="D-isomer specific 2-hydroxyacid dehydrogenase NAD-binding" evidence="6">
    <location>
        <begin position="136"/>
        <end position="307"/>
    </location>
</feature>
<evidence type="ECO:0000256" key="4">
    <source>
        <dbReference type="RuleBase" id="RU003719"/>
    </source>
</evidence>
<reference evidence="7 8" key="1">
    <citation type="submission" date="2021-03" db="EMBL/GenBank/DDBJ databases">
        <title>Antimicrobial resistance genes in bacteria isolated from Japanese honey, and their potential for conferring macrolide and lincosamide resistance in the American foulbrood pathogen Paenibacillus larvae.</title>
        <authorList>
            <person name="Okamoto M."/>
            <person name="Kumagai M."/>
            <person name="Kanamori H."/>
            <person name="Takamatsu D."/>
        </authorList>
    </citation>
    <scope>NUCLEOTIDE SEQUENCE [LARGE SCALE GENOMIC DNA]</scope>
    <source>
        <strain evidence="7 8">J1TS3</strain>
    </source>
</reference>
<dbReference type="SUPFAM" id="SSF51735">
    <property type="entry name" value="NAD(P)-binding Rossmann-fold domains"/>
    <property type="match status" value="1"/>
</dbReference>
<dbReference type="InterPro" id="IPR006140">
    <property type="entry name" value="D-isomer_DH_NAD-bd"/>
</dbReference>
<proteinExistence type="inferred from homology"/>